<feature type="coiled-coil region" evidence="1">
    <location>
        <begin position="641"/>
        <end position="669"/>
    </location>
</feature>
<feature type="compositionally biased region" description="Low complexity" evidence="2">
    <location>
        <begin position="459"/>
        <end position="474"/>
    </location>
</feature>
<proteinExistence type="predicted"/>
<dbReference type="Pfam" id="PF14644">
    <property type="entry name" value="DUF4456"/>
    <property type="match status" value="1"/>
</dbReference>
<keyword evidence="1" id="KW-0175">Coiled coil</keyword>
<organism evidence="5 6">
    <name type="scientific">[Myrmecia] bisecta</name>
    <dbReference type="NCBI Taxonomy" id="41462"/>
    <lineage>
        <taxon>Eukaryota</taxon>
        <taxon>Viridiplantae</taxon>
        <taxon>Chlorophyta</taxon>
        <taxon>core chlorophytes</taxon>
        <taxon>Trebouxiophyceae</taxon>
        <taxon>Trebouxiales</taxon>
        <taxon>Trebouxiaceae</taxon>
        <taxon>Myrmecia</taxon>
    </lineage>
</organism>
<feature type="compositionally biased region" description="Low complexity" evidence="2">
    <location>
        <begin position="507"/>
        <end position="528"/>
    </location>
</feature>
<feature type="compositionally biased region" description="Low complexity" evidence="2">
    <location>
        <begin position="1294"/>
        <end position="1323"/>
    </location>
</feature>
<feature type="compositionally biased region" description="Low complexity" evidence="2">
    <location>
        <begin position="1196"/>
        <end position="1228"/>
    </location>
</feature>
<dbReference type="InterPro" id="IPR027914">
    <property type="entry name" value="DUF4456"/>
</dbReference>
<feature type="region of interest" description="Disordered" evidence="2">
    <location>
        <begin position="457"/>
        <end position="528"/>
    </location>
</feature>
<dbReference type="Proteomes" id="UP001489004">
    <property type="component" value="Unassembled WGS sequence"/>
</dbReference>
<feature type="region of interest" description="Disordered" evidence="2">
    <location>
        <begin position="1"/>
        <end position="27"/>
    </location>
</feature>
<evidence type="ECO:0000259" key="3">
    <source>
        <dbReference type="Pfam" id="PF14643"/>
    </source>
</evidence>
<keyword evidence="6" id="KW-1185">Reference proteome</keyword>
<sequence length="1346" mass="143281">MWREQAGSLHPSPPKAAKLHPPVEHAPKSDTTIFAQPAIEVHALCNGTPAPRVGPYSPKIQRMLDSRRERHTLAWQQYTASRNAAERELQASVGSLVAGLRERLASSDARLEANMAQLADETVMQLEEAGVNEIWDIVDRAIPERRSWIDELGTALNTAEDGRRQAVEKGLRVMTQQMHDIAHLSPGDIERLGEEEAIKTNLDMLDNKKAYIDLQKRLQLAENEAAISRRQRWDAGLLAWRTLRTQHAITEDETDALAAAAFQTLQREALGYGGYPEAELQALLDSTCGPALACRRTDAVGLLDAAKAFLDDQAGQWHSMLESMGKLMAELSEMHDRHKASTRNINDAVRRALQTTGQEFDNHNEMREADFARAVLEVSQGSSEKVLDEKVAAALRCLDGIEDGYRSFHATMTSILRQHPTNISNASDAYEASLSTTFTAADATDAAIAKFDQINPQETPAATAAPTGKLTTAKSASLAKPAEPARSKASEGNRPKSPDAKGPPPSSTGTADAAADADAGTPPAEAPAIEIPGQRIPASQAGEPLCSELPTQADGIRQLLSAIRLAFLEEMDAFAEATCQDAASWANDQEVAETEALDARLRSHRPRAGRVEEETRQARAVELIAQRRKVDIHMRSQAKAIAAQEAAVKAAAEAAAEAAQKGIERLRAMEKLLFSCQSVKFLEIRKREAEAYKVKLDKELQAGCDQVTELSAASAQKLLDGNAKFGADTLKTFAEGGRFAPENVAEYQQKLASVTLAVEYNRASQAAAAEAARVAAVASANAALEAVISSLPPHRADLALIETLDRALEAARRNARHEFEASNAAAAAIEADAVLLQSLVDNKATAERECLQGLPCCQAILDTTERLRQALVLRAKSLQHLKSTAMTATPLDVQLTPAGAAGSGVTTSGGPATAAPTPRVPNPSVSNTPCVLATPRKDGKKAEPPADVVTTIAERIEGVISQSEAETAKVSQEYYAAAAAAVPKPKITRPERIPEDLAQMQELNRKILQELREQLAAHLAAAVDQLHNQVIRLSRILEKLPAAASDALTQHELALASAARQALSSGFEAQHATLAAQHRANKLALHPNLGHPTRQQELQDLSNQEAQRNASSVTLTKKHAAGAMELVGSQGPAVYMRQLRLTRLLLQLLDGFMMPDDLPGTESPAESAPDAPAVKEVPRKNLKQLKQMALARDQAAGEPAGAPAAAATAAKPAAAPSKLSKVPSSKGGKGAAALAAAVERPMAGMQWKLVAPAVSLVALGWTPEDAAKYKLEEPPAPISEEPRKTSLGAGKPGGAAAAKLKPPPAKAAATAAAQTPPSPATGALPAEEARLKVACVSMSLVVECIL</sequence>
<comment type="caution">
    <text evidence="5">The sequence shown here is derived from an EMBL/GenBank/DDBJ whole genome shotgun (WGS) entry which is preliminary data.</text>
</comment>
<evidence type="ECO:0008006" key="7">
    <source>
        <dbReference type="Google" id="ProtNLM"/>
    </source>
</evidence>
<dbReference type="EMBL" id="JALJOR010000004">
    <property type="protein sequence ID" value="KAK9817997.1"/>
    <property type="molecule type" value="Genomic_DNA"/>
</dbReference>
<evidence type="ECO:0000313" key="6">
    <source>
        <dbReference type="Proteomes" id="UP001489004"/>
    </source>
</evidence>
<feature type="domain" description="DUF4456" evidence="4">
    <location>
        <begin position="969"/>
        <end position="1187"/>
    </location>
</feature>
<reference evidence="5 6" key="1">
    <citation type="journal article" date="2024" name="Nat. Commun.">
        <title>Phylogenomics reveals the evolutionary origins of lichenization in chlorophyte algae.</title>
        <authorList>
            <person name="Puginier C."/>
            <person name="Libourel C."/>
            <person name="Otte J."/>
            <person name="Skaloud P."/>
            <person name="Haon M."/>
            <person name="Grisel S."/>
            <person name="Petersen M."/>
            <person name="Berrin J.G."/>
            <person name="Delaux P.M."/>
            <person name="Dal Grande F."/>
            <person name="Keller J."/>
        </authorList>
    </citation>
    <scope>NUCLEOTIDE SEQUENCE [LARGE SCALE GENOMIC DNA]</scope>
    <source>
        <strain evidence="5 6">SAG 2043</strain>
    </source>
</reference>
<feature type="compositionally biased region" description="Low complexity" evidence="2">
    <location>
        <begin position="901"/>
        <end position="917"/>
    </location>
</feature>
<name>A0AAW1Q958_9CHLO</name>
<evidence type="ECO:0000256" key="2">
    <source>
        <dbReference type="SAM" id="MobiDB-lite"/>
    </source>
</evidence>
<feature type="region of interest" description="Disordered" evidence="2">
    <location>
        <begin position="901"/>
        <end position="927"/>
    </location>
</feature>
<dbReference type="PANTHER" id="PTHR21444">
    <property type="entry name" value="COILED-COIL DOMAIN-CONTAINING PROTEIN 180"/>
    <property type="match status" value="1"/>
</dbReference>
<dbReference type="PANTHER" id="PTHR21444:SF14">
    <property type="entry name" value="COILED-COIL DOMAIN-CONTAINING PROTEIN 180"/>
    <property type="match status" value="1"/>
</dbReference>
<feature type="region of interest" description="Disordered" evidence="2">
    <location>
        <begin position="1192"/>
        <end position="1228"/>
    </location>
</feature>
<evidence type="ECO:0000313" key="5">
    <source>
        <dbReference type="EMBL" id="KAK9817997.1"/>
    </source>
</evidence>
<evidence type="ECO:0000256" key="1">
    <source>
        <dbReference type="SAM" id="Coils"/>
    </source>
</evidence>
<accession>A0AAW1Q958</accession>
<feature type="domain" description="DUF4455" evidence="3">
    <location>
        <begin position="65"/>
        <end position="251"/>
    </location>
</feature>
<protein>
    <recommendedName>
        <fullName evidence="7">DUF4455 domain-containing protein</fullName>
    </recommendedName>
</protein>
<dbReference type="Pfam" id="PF14643">
    <property type="entry name" value="DUF4455"/>
    <property type="match status" value="1"/>
</dbReference>
<evidence type="ECO:0000259" key="4">
    <source>
        <dbReference type="Pfam" id="PF14644"/>
    </source>
</evidence>
<feature type="compositionally biased region" description="Basic and acidic residues" evidence="2">
    <location>
        <begin position="483"/>
        <end position="499"/>
    </location>
</feature>
<dbReference type="InterPro" id="IPR028089">
    <property type="entry name" value="DUF4455"/>
</dbReference>
<feature type="region of interest" description="Disordered" evidence="2">
    <location>
        <begin position="1096"/>
        <end position="1115"/>
    </location>
</feature>
<feature type="region of interest" description="Disordered" evidence="2">
    <location>
        <begin position="1272"/>
        <end position="1323"/>
    </location>
</feature>
<gene>
    <name evidence="5" type="ORF">WJX72_005556</name>
</gene>